<name>A0AA39DRI9_VITRO</name>
<dbReference type="InterPro" id="IPR057748">
    <property type="entry name" value="NFRKB_WH_2"/>
</dbReference>
<evidence type="ECO:0008006" key="6">
    <source>
        <dbReference type="Google" id="ProtNLM"/>
    </source>
</evidence>
<dbReference type="EMBL" id="JARBHA010000008">
    <property type="protein sequence ID" value="KAJ9694601.1"/>
    <property type="molecule type" value="Genomic_DNA"/>
</dbReference>
<dbReference type="Pfam" id="PF21743">
    <property type="entry name" value="PTM_DIR17_Tudor"/>
    <property type="match status" value="1"/>
</dbReference>
<dbReference type="PANTHER" id="PTHR13052">
    <property type="entry name" value="NFRKB-RELATED"/>
    <property type="match status" value="1"/>
</dbReference>
<sequence>MIPGLGGTMENQSKEQEFETLPTGVFEISGEPAIVINGVPDVSSNDGSLVHCDTISDTGSHQGTVFGEWLEGREVRKLFGGQYYSGVVTQFDKEAGWYRVVYEDGDFEDLEWHELEEVLVPLDVSVPLKSLAMKIIRKNQRPIQKPGKEVPKCGNRRLKKAIGMGKTGLSWIFTLMTVKNRGRVPRSHGEGFLGHKDSALVNNDDLQSRTNALEYDNDGNGTDDDSMKENCDEHTLKPSFWRSSLTKQGEQKNKGVMRYDTKESSTSTLSPGKNRFETGHFRSCASMSAHPDQDGTLQMEILIRGEDGAKRPTSKTAHQLDLEAAITLVEMANGVPALPDDDFSISSSKDMEDCDDDEDVLHETYGLLDGHGLNTALANKGQQHVEACASSGHDGLGTLLLECNWVTKRKRKSGVKYMDGRLRSRELIDEPSLKIQEGCHKVDAKKDSLTAQSCYLPFSERRTMDGITMDDMVSDIKPSKKQHFTLATWTVVPGVSFSIIHLFADIRAVLVTPCVKDDAFEFCSELHSAGNQGSKQAKEKNLPSLTIHEIVQHIRANPRDPCILETREPLQDIVRGVLKIFSSKTAPVRAKGWKPLTSYERSSKSWSWIGPVSCHSWSDQDIRKEEMTSEGWGLPHKMLGKLVDCFSNWLRNSQETLQQIGSLPAPPMTSMKQIVDTRKSFRDIKTQKSTPTIRPSSEEVRNYFRREEALRYLVPYKAFPYTAADGRKSMVAPLRRASGKPSSKGRDHFMLKPDRPAHVTLLCLVRDAAARLPGNIGTREDICTLLRDSQYIAEGISSRQINQVVRGGLDRLHYEDDPCVQFDRVRKLWVYLHGGKEEEDFEDDATSPRPRKRQQKMAGSMQLKEQ</sequence>
<comment type="caution">
    <text evidence="4">The sequence shown here is derived from an EMBL/GenBank/DDBJ whole genome shotgun (WGS) entry which is preliminary data.</text>
</comment>
<evidence type="ECO:0000313" key="4">
    <source>
        <dbReference type="EMBL" id="KAJ9694601.1"/>
    </source>
</evidence>
<dbReference type="GO" id="GO:0031011">
    <property type="term" value="C:Ino80 complex"/>
    <property type="evidence" value="ECO:0007669"/>
    <property type="project" value="InterPro"/>
</dbReference>
<organism evidence="4 5">
    <name type="scientific">Vitis rotundifolia</name>
    <name type="common">Muscadine grape</name>
    <dbReference type="NCBI Taxonomy" id="103349"/>
    <lineage>
        <taxon>Eukaryota</taxon>
        <taxon>Viridiplantae</taxon>
        <taxon>Streptophyta</taxon>
        <taxon>Embryophyta</taxon>
        <taxon>Tracheophyta</taxon>
        <taxon>Spermatophyta</taxon>
        <taxon>Magnoliopsida</taxon>
        <taxon>eudicotyledons</taxon>
        <taxon>Gunneridae</taxon>
        <taxon>Pentapetalae</taxon>
        <taxon>rosids</taxon>
        <taxon>Vitales</taxon>
        <taxon>Vitaceae</taxon>
        <taxon>Viteae</taxon>
        <taxon>Vitis</taxon>
    </lineage>
</organism>
<gene>
    <name evidence="4" type="ORF">PVL29_010197</name>
</gene>
<dbReference type="InterPro" id="IPR047365">
    <property type="entry name" value="Tudor_AtPTM-like"/>
</dbReference>
<dbReference type="Pfam" id="PF25793">
    <property type="entry name" value="WHD_2nd_NFRKB"/>
    <property type="match status" value="1"/>
</dbReference>
<protein>
    <recommendedName>
        <fullName evidence="6">Nuclear factor related to kappa-B-binding protein</fullName>
    </recommendedName>
</protein>
<dbReference type="InterPro" id="IPR024867">
    <property type="entry name" value="NFRKB"/>
</dbReference>
<dbReference type="CDD" id="cd20401">
    <property type="entry name" value="Tudor_AtPTM-like"/>
    <property type="match status" value="1"/>
</dbReference>
<keyword evidence="5" id="KW-1185">Reference proteome</keyword>
<feature type="region of interest" description="Disordered" evidence="1">
    <location>
        <begin position="838"/>
        <end position="866"/>
    </location>
</feature>
<feature type="region of interest" description="Disordered" evidence="1">
    <location>
        <begin position="246"/>
        <end position="275"/>
    </location>
</feature>
<dbReference type="AlphaFoldDB" id="A0AA39DRI9"/>
<dbReference type="PANTHER" id="PTHR13052:SF0">
    <property type="entry name" value="DNA-BINDING PROTEIN-LIKE"/>
    <property type="match status" value="1"/>
</dbReference>
<evidence type="ECO:0000256" key="1">
    <source>
        <dbReference type="SAM" id="MobiDB-lite"/>
    </source>
</evidence>
<evidence type="ECO:0000259" key="2">
    <source>
        <dbReference type="Pfam" id="PF21743"/>
    </source>
</evidence>
<feature type="region of interest" description="Disordered" evidence="1">
    <location>
        <begin position="732"/>
        <end position="751"/>
    </location>
</feature>
<feature type="domain" description="PTM/DIR17-like Tudor" evidence="2">
    <location>
        <begin position="72"/>
        <end position="119"/>
    </location>
</feature>
<reference evidence="4 5" key="1">
    <citation type="journal article" date="2023" name="BMC Biotechnol.">
        <title>Vitis rotundifolia cv Carlos genome sequencing.</title>
        <authorList>
            <person name="Huff M."/>
            <person name="Hulse-Kemp A."/>
            <person name="Scheffler B."/>
            <person name="Youngblood R."/>
            <person name="Simpson S."/>
            <person name="Babiker E."/>
            <person name="Staton M."/>
        </authorList>
    </citation>
    <scope>NUCLEOTIDE SEQUENCE [LARGE SCALE GENOMIC DNA]</scope>
    <source>
        <tissue evidence="4">Leaf</tissue>
    </source>
</reference>
<feature type="domain" description="Nuclear factor related to kappa-B-binding protein second winged helix" evidence="3">
    <location>
        <begin position="701"/>
        <end position="839"/>
    </location>
</feature>
<proteinExistence type="predicted"/>
<dbReference type="Gene3D" id="2.30.30.140">
    <property type="match status" value="1"/>
</dbReference>
<evidence type="ECO:0000259" key="3">
    <source>
        <dbReference type="Pfam" id="PF25793"/>
    </source>
</evidence>
<accession>A0AA39DRI9</accession>
<evidence type="ECO:0000313" key="5">
    <source>
        <dbReference type="Proteomes" id="UP001168098"/>
    </source>
</evidence>
<feature type="compositionally biased region" description="Basic and acidic residues" evidence="1">
    <location>
        <begin position="249"/>
        <end position="263"/>
    </location>
</feature>
<dbReference type="Proteomes" id="UP001168098">
    <property type="component" value="Unassembled WGS sequence"/>
</dbReference>